<dbReference type="RefSeq" id="WP_184027810.1">
    <property type="nucleotide sequence ID" value="NZ_JACIJJ010000003.1"/>
</dbReference>
<organism evidence="1 2">
    <name type="scientific">Sphingomonas yantingensis</name>
    <dbReference type="NCBI Taxonomy" id="1241761"/>
    <lineage>
        <taxon>Bacteria</taxon>
        <taxon>Pseudomonadati</taxon>
        <taxon>Pseudomonadota</taxon>
        <taxon>Alphaproteobacteria</taxon>
        <taxon>Sphingomonadales</taxon>
        <taxon>Sphingomonadaceae</taxon>
        <taxon>Sphingomonas</taxon>
    </lineage>
</organism>
<name>A0A7W9AQG7_9SPHN</name>
<keyword evidence="2" id="KW-1185">Reference proteome</keyword>
<protein>
    <submittedName>
        <fullName evidence="1">Uncharacterized protein</fullName>
    </submittedName>
</protein>
<sequence length="86" mass="9154">MTATCGHCRHFDGEAAAFERALPGIRALSSALAAVRGDDGRCRLHDRIVRPMAACAHFDGKPATADAIAPAAPRWPPLQSHVGVRR</sequence>
<dbReference type="EMBL" id="JACIJJ010000003">
    <property type="protein sequence ID" value="MBB5698693.1"/>
    <property type="molecule type" value="Genomic_DNA"/>
</dbReference>
<comment type="caution">
    <text evidence="1">The sequence shown here is derived from an EMBL/GenBank/DDBJ whole genome shotgun (WGS) entry which is preliminary data.</text>
</comment>
<reference evidence="1 2" key="1">
    <citation type="submission" date="2020-08" db="EMBL/GenBank/DDBJ databases">
        <title>Genomic Encyclopedia of Type Strains, Phase IV (KMG-IV): sequencing the most valuable type-strain genomes for metagenomic binning, comparative biology and taxonomic classification.</title>
        <authorList>
            <person name="Goeker M."/>
        </authorList>
    </citation>
    <scope>NUCLEOTIDE SEQUENCE [LARGE SCALE GENOMIC DNA]</scope>
    <source>
        <strain evidence="1 2">DSM 27244</strain>
    </source>
</reference>
<evidence type="ECO:0000313" key="1">
    <source>
        <dbReference type="EMBL" id="MBB5698693.1"/>
    </source>
</evidence>
<dbReference type="Proteomes" id="UP000557739">
    <property type="component" value="Unassembled WGS sequence"/>
</dbReference>
<gene>
    <name evidence="1" type="ORF">FHR19_002048</name>
</gene>
<proteinExistence type="predicted"/>
<dbReference type="AlphaFoldDB" id="A0A7W9AQG7"/>
<evidence type="ECO:0000313" key="2">
    <source>
        <dbReference type="Proteomes" id="UP000557739"/>
    </source>
</evidence>
<accession>A0A7W9AQG7</accession>